<protein>
    <submittedName>
        <fullName evidence="16">Protocadherin 9</fullName>
    </submittedName>
</protein>
<accession>A0A8C4R4K5</accession>
<dbReference type="PROSITE" id="PS00232">
    <property type="entry name" value="CADHERIN_1"/>
    <property type="match status" value="5"/>
</dbReference>
<feature type="region of interest" description="Disordered" evidence="12">
    <location>
        <begin position="937"/>
        <end position="977"/>
    </location>
</feature>
<dbReference type="GO" id="GO:0005509">
    <property type="term" value="F:calcium ion binding"/>
    <property type="evidence" value="ECO:0007669"/>
    <property type="project" value="UniProtKB-UniRule"/>
</dbReference>
<keyword evidence="4 14" id="KW-0732">Signal</keyword>
<dbReference type="PANTHER" id="PTHR24028">
    <property type="entry name" value="CADHERIN-87A"/>
    <property type="match status" value="1"/>
</dbReference>
<dbReference type="OMA" id="MSWGHES"/>
<evidence type="ECO:0000256" key="5">
    <source>
        <dbReference type="ARBA" id="ARBA00022737"/>
    </source>
</evidence>
<feature type="transmembrane region" description="Helical" evidence="13">
    <location>
        <begin position="828"/>
        <end position="851"/>
    </location>
</feature>
<keyword evidence="17" id="KW-1185">Reference proteome</keyword>
<dbReference type="FunFam" id="2.60.40.60:FF:000072">
    <property type="entry name" value="Protocadherin 1"/>
    <property type="match status" value="1"/>
</dbReference>
<keyword evidence="3 13" id="KW-0812">Transmembrane</keyword>
<evidence type="ECO:0000313" key="17">
    <source>
        <dbReference type="Proteomes" id="UP000694388"/>
    </source>
</evidence>
<dbReference type="Proteomes" id="UP000694388">
    <property type="component" value="Unplaced"/>
</dbReference>
<evidence type="ECO:0000256" key="9">
    <source>
        <dbReference type="ARBA" id="ARBA00023136"/>
    </source>
</evidence>
<keyword evidence="6 11" id="KW-0106">Calcium</keyword>
<keyword evidence="2" id="KW-1003">Cell membrane</keyword>
<proteinExistence type="predicted"/>
<dbReference type="InterPro" id="IPR015919">
    <property type="entry name" value="Cadherin-like_sf"/>
</dbReference>
<keyword evidence="8 13" id="KW-1133">Transmembrane helix</keyword>
<dbReference type="AlphaFoldDB" id="A0A8C4R4K5"/>
<evidence type="ECO:0000256" key="14">
    <source>
        <dbReference type="SAM" id="SignalP"/>
    </source>
</evidence>
<dbReference type="FunFam" id="2.60.40.60:FF:000005">
    <property type="entry name" value="Protocadherin 9"/>
    <property type="match status" value="2"/>
</dbReference>
<name>A0A8C4R4K5_EPTBU</name>
<dbReference type="SUPFAM" id="SSF49313">
    <property type="entry name" value="Cadherin-like"/>
    <property type="match status" value="7"/>
</dbReference>
<dbReference type="SMART" id="SM00112">
    <property type="entry name" value="CA"/>
    <property type="match status" value="7"/>
</dbReference>
<feature type="signal peptide" evidence="14">
    <location>
        <begin position="1"/>
        <end position="23"/>
    </location>
</feature>
<dbReference type="InterPro" id="IPR050174">
    <property type="entry name" value="Protocadherin/Cadherin-CA"/>
</dbReference>
<evidence type="ECO:0000256" key="1">
    <source>
        <dbReference type="ARBA" id="ARBA00004251"/>
    </source>
</evidence>
<feature type="domain" description="Cadherin" evidence="15">
    <location>
        <begin position="482"/>
        <end position="585"/>
    </location>
</feature>
<evidence type="ECO:0000256" key="3">
    <source>
        <dbReference type="ARBA" id="ARBA00022692"/>
    </source>
</evidence>
<dbReference type="PROSITE" id="PS50268">
    <property type="entry name" value="CADHERIN_2"/>
    <property type="match status" value="7"/>
</dbReference>
<evidence type="ECO:0000259" key="15">
    <source>
        <dbReference type="PROSITE" id="PS50268"/>
    </source>
</evidence>
<dbReference type="InterPro" id="IPR013585">
    <property type="entry name" value="Protocadherin"/>
</dbReference>
<dbReference type="PANTHER" id="PTHR24028:SF347">
    <property type="entry name" value="PROTOCADHERIN FAT 1-LIKE ISOFORM X1"/>
    <property type="match status" value="1"/>
</dbReference>
<dbReference type="InterPro" id="IPR013164">
    <property type="entry name" value="Cadherin_N"/>
</dbReference>
<organism evidence="16 17">
    <name type="scientific">Eptatretus burgeri</name>
    <name type="common">Inshore hagfish</name>
    <dbReference type="NCBI Taxonomy" id="7764"/>
    <lineage>
        <taxon>Eukaryota</taxon>
        <taxon>Metazoa</taxon>
        <taxon>Chordata</taxon>
        <taxon>Craniata</taxon>
        <taxon>Vertebrata</taxon>
        <taxon>Cyclostomata</taxon>
        <taxon>Myxini</taxon>
        <taxon>Myxiniformes</taxon>
        <taxon>Myxinidae</taxon>
        <taxon>Eptatretinae</taxon>
        <taxon>Eptatretus</taxon>
    </lineage>
</organism>
<dbReference type="GeneTree" id="ENSGT00940000155079"/>
<dbReference type="Pfam" id="PF00028">
    <property type="entry name" value="Cadherin"/>
    <property type="match status" value="6"/>
</dbReference>
<dbReference type="PRINTS" id="PR00205">
    <property type="entry name" value="CADHERIN"/>
</dbReference>
<dbReference type="Ensembl" id="ENSEBUT00000025441.1">
    <property type="protein sequence ID" value="ENSEBUP00000024865.1"/>
    <property type="gene ID" value="ENSEBUG00000015359.1"/>
</dbReference>
<comment type="subcellular location">
    <subcellularLocation>
        <location evidence="1">Cell membrane</location>
        <topology evidence="1">Single-pass type I membrane protein</topology>
    </subcellularLocation>
</comment>
<dbReference type="Ensembl" id="ENSEBUT00000025436.1">
    <property type="protein sequence ID" value="ENSEBUP00000024860.1"/>
    <property type="gene ID" value="ENSEBUG00000015359.1"/>
</dbReference>
<feature type="chain" id="PRO_5044680566" evidence="14">
    <location>
        <begin position="24"/>
        <end position="1209"/>
    </location>
</feature>
<evidence type="ECO:0000256" key="8">
    <source>
        <dbReference type="ARBA" id="ARBA00022989"/>
    </source>
</evidence>
<keyword evidence="7" id="KW-0130">Cell adhesion</keyword>
<evidence type="ECO:0000256" key="4">
    <source>
        <dbReference type="ARBA" id="ARBA00022729"/>
    </source>
</evidence>
<feature type="domain" description="Cadherin" evidence="15">
    <location>
        <begin position="258"/>
        <end position="368"/>
    </location>
</feature>
<evidence type="ECO:0000256" key="13">
    <source>
        <dbReference type="SAM" id="Phobius"/>
    </source>
</evidence>
<evidence type="ECO:0000256" key="7">
    <source>
        <dbReference type="ARBA" id="ARBA00022889"/>
    </source>
</evidence>
<keyword evidence="9 13" id="KW-0472">Membrane</keyword>
<dbReference type="Gene3D" id="2.60.40.60">
    <property type="entry name" value="Cadherins"/>
    <property type="match status" value="7"/>
</dbReference>
<evidence type="ECO:0000256" key="12">
    <source>
        <dbReference type="SAM" id="MobiDB-lite"/>
    </source>
</evidence>
<sequence>MLQRGQTSRFLLPPLLLFVASLAEELKVSYRIAEELPKDTFIGNPSLDLRLNNYEQDLTYKLMASTAPDTTPPLVRVDSHTGELYTSAHTIDREALCPNALVDVDCSLNIQLGVLSVKPGPFFKLIEVRISVEDVNDNAPAFQEPVLTLAVPENAMAGKRFAIPPAIDPDRGSNGVRRYELLPPPDMATESAFELSVKENADGEKLPYLVVRQSLDREQRQKYEMRIRAEDGGSPLGSVTAVLMVNVTDVNDNSPVFDQSEVSVEIPENSPIGTPVVRMHATDQDLGTNAEVVYHFHGPGGTSALAAHRLFRMDPSSGLITVNGALDREKGPVYRLIVLATDKGPEPIPSTATVSVIVTDVNDNPPSIEIRDIVAPINGIIYISEAAHVNLPVALISVSDPDVSANGAVTCYINNADVPFQLKKLTYPNQYLLETKETLDYETQNEYIVQVVAMDSGVPSLAKTASVTVRLNDVNDNAPVFTESLYEVSVPENNALGKHLVTLSATDRDTERNADIIYSLGSDAPAMFLMDPSTGIITLTDILDREKNSHYKFTVVAKDQGVPSLEGNSTVVVNVLDVNDNKPRFSLAEFDFYVHENLPKHSTVGMVTVADADEGDNGRVRLSILGNDDRRHFSIDEDSGMIRSNVALDREQRHYYVIEVQASDTGEPVWSSTVKVVIHVMDMNDNAPTVLLPLSNSTYIFLPPSTPPGSKVADVMAVDNDVELNAQLRYGIVGGNPHGLFRINPIIGNITLIEPLARDHYGLHRLVVRVSDTGSPLQNHAVVMVHLFINETLDNATYVELLILGSLQTPIETDVAGFGRRNQEDSKVLLIAAVLAGILGVFLIVPLGVLVHRCYYNRQKGGGGVIGRGKHGGQEWLSPTQENKYVSNCKNNKKGEKKKKKQANGAPFSIAIEATNNSDDSTYQTINEAMSWGHESDAPSPIYGLSSGGGDGVASTFKPTPSKSVGAGGAESPDLARHYRSTSPVAPVTLPATQQTPTGSKKYGVIQELPVANTFVGSGGAGSVAADCMSSKRSSISSEHCSHSENECSSQSGGNGGAGNSKTLPRYPRPQLQRRVKFTLEGEYATAHPTCTDEGFGEGSDAMVSSFRAPPVVPGLASSASNGCYYQLTPLIDETHERSTPDGSIGEADHQEHGLDPFALWMKKRRKRRTGRLLLGCGKQSLLRGVNSLNMLLCGVFDPGEPCEGMLWA</sequence>
<feature type="domain" description="Cadherin" evidence="15">
    <location>
        <begin position="586"/>
        <end position="690"/>
    </location>
</feature>
<evidence type="ECO:0000256" key="6">
    <source>
        <dbReference type="ARBA" id="ARBA00022837"/>
    </source>
</evidence>
<dbReference type="CDD" id="cd11304">
    <property type="entry name" value="Cadherin_repeat"/>
    <property type="match status" value="7"/>
</dbReference>
<feature type="region of interest" description="Disordered" evidence="12">
    <location>
        <begin position="1040"/>
        <end position="1067"/>
    </location>
</feature>
<evidence type="ECO:0000256" key="2">
    <source>
        <dbReference type="ARBA" id="ARBA00022475"/>
    </source>
</evidence>
<dbReference type="Pfam" id="PF08266">
    <property type="entry name" value="Cadherin_2"/>
    <property type="match status" value="1"/>
</dbReference>
<dbReference type="InterPro" id="IPR002126">
    <property type="entry name" value="Cadherin-like_dom"/>
</dbReference>
<feature type="domain" description="Cadherin" evidence="15">
    <location>
        <begin position="694"/>
        <end position="812"/>
    </location>
</feature>
<reference evidence="16" key="1">
    <citation type="submission" date="2025-05" db="UniProtKB">
        <authorList>
            <consortium name="Ensembl"/>
        </authorList>
    </citation>
    <scope>IDENTIFICATION</scope>
</reference>
<feature type="domain" description="Cadherin" evidence="15">
    <location>
        <begin position="143"/>
        <end position="257"/>
    </location>
</feature>
<dbReference type="FunFam" id="2.60.40.60:FF:000043">
    <property type="entry name" value="Protocadherin 1"/>
    <property type="match status" value="1"/>
</dbReference>
<feature type="domain" description="Cadherin" evidence="15">
    <location>
        <begin position="24"/>
        <end position="142"/>
    </location>
</feature>
<feature type="domain" description="Cadherin" evidence="15">
    <location>
        <begin position="383"/>
        <end position="481"/>
    </location>
</feature>
<dbReference type="Pfam" id="PF08374">
    <property type="entry name" value="Protocadherin"/>
    <property type="match status" value="1"/>
</dbReference>
<keyword evidence="5" id="KW-0677">Repeat</keyword>
<dbReference type="FunFam" id="2.60.40.60:FF:000016">
    <property type="entry name" value="Protocadherin 9"/>
    <property type="match status" value="1"/>
</dbReference>
<evidence type="ECO:0000313" key="16">
    <source>
        <dbReference type="Ensembl" id="ENSEBUP00000024865.1"/>
    </source>
</evidence>
<dbReference type="GO" id="GO:0005886">
    <property type="term" value="C:plasma membrane"/>
    <property type="evidence" value="ECO:0007669"/>
    <property type="project" value="UniProtKB-SubCell"/>
</dbReference>
<keyword evidence="10" id="KW-0325">Glycoprotein</keyword>
<evidence type="ECO:0000256" key="10">
    <source>
        <dbReference type="ARBA" id="ARBA00023180"/>
    </source>
</evidence>
<evidence type="ECO:0000256" key="11">
    <source>
        <dbReference type="PROSITE-ProRule" id="PRU00043"/>
    </source>
</evidence>
<dbReference type="GO" id="GO:0007156">
    <property type="term" value="P:homophilic cell adhesion via plasma membrane adhesion molecules"/>
    <property type="evidence" value="ECO:0007669"/>
    <property type="project" value="InterPro"/>
</dbReference>
<dbReference type="FunFam" id="2.60.40.60:FF:000036">
    <property type="entry name" value="Protocadherin 9"/>
    <property type="match status" value="1"/>
</dbReference>
<dbReference type="InterPro" id="IPR020894">
    <property type="entry name" value="Cadherin_CS"/>
</dbReference>